<keyword evidence="2" id="KW-1185">Reference proteome</keyword>
<organism evidence="1 2">
    <name type="scientific">Linum trigynum</name>
    <dbReference type="NCBI Taxonomy" id="586398"/>
    <lineage>
        <taxon>Eukaryota</taxon>
        <taxon>Viridiplantae</taxon>
        <taxon>Streptophyta</taxon>
        <taxon>Embryophyta</taxon>
        <taxon>Tracheophyta</taxon>
        <taxon>Spermatophyta</taxon>
        <taxon>Magnoliopsida</taxon>
        <taxon>eudicotyledons</taxon>
        <taxon>Gunneridae</taxon>
        <taxon>Pentapetalae</taxon>
        <taxon>rosids</taxon>
        <taxon>fabids</taxon>
        <taxon>Malpighiales</taxon>
        <taxon>Linaceae</taxon>
        <taxon>Linum</taxon>
    </lineage>
</organism>
<dbReference type="Proteomes" id="UP001497516">
    <property type="component" value="Chromosome 10"/>
</dbReference>
<reference evidence="1 2" key="1">
    <citation type="submission" date="2024-04" db="EMBL/GenBank/DDBJ databases">
        <authorList>
            <person name="Fracassetti M."/>
        </authorList>
    </citation>
    <scope>NUCLEOTIDE SEQUENCE [LARGE SCALE GENOMIC DNA]</scope>
</reference>
<evidence type="ECO:0008006" key="3">
    <source>
        <dbReference type="Google" id="ProtNLM"/>
    </source>
</evidence>
<accession>A0AAV2CWQ3</accession>
<proteinExistence type="predicted"/>
<sequence>MSELKNMVTTFVSTSTEKFARMDQFMEFSMGKCNALEAGQRNQSAILQDLQNQIGGIAHSNNTRVPGTLPGNTIPNPHEPHQQLDAITTGSGKTTSTIPALARQEEPTPAPVLPAEDEEVGIEKEELAPKPQQVVKEHVPQLPFPTRMHKDKLETEFAKFMAMLKQVNISMPFMEALSKMPK</sequence>
<evidence type="ECO:0000313" key="2">
    <source>
        <dbReference type="Proteomes" id="UP001497516"/>
    </source>
</evidence>
<name>A0AAV2CWQ3_9ROSI</name>
<gene>
    <name evidence="1" type="ORF">LTRI10_LOCUS8358</name>
</gene>
<evidence type="ECO:0000313" key="1">
    <source>
        <dbReference type="EMBL" id="CAL1360957.1"/>
    </source>
</evidence>
<protein>
    <recommendedName>
        <fullName evidence="3">Reverse transcriptase domain-containing protein</fullName>
    </recommendedName>
</protein>
<dbReference type="EMBL" id="OZ034814">
    <property type="protein sequence ID" value="CAL1360957.1"/>
    <property type="molecule type" value="Genomic_DNA"/>
</dbReference>
<dbReference type="AlphaFoldDB" id="A0AAV2CWQ3"/>